<dbReference type="EMBL" id="CCAE010000012">
    <property type="protein sequence ID" value="CDN87612.1"/>
    <property type="molecule type" value="Genomic_DNA"/>
</dbReference>
<name>A0A1L1PCC1_HYDIT</name>
<feature type="domain" description="DUF1854" evidence="1">
    <location>
        <begin position="33"/>
        <end position="162"/>
    </location>
</feature>
<evidence type="ECO:0000313" key="2">
    <source>
        <dbReference type="EMBL" id="CDN87612.1"/>
    </source>
</evidence>
<gene>
    <name evidence="2" type="ORF">BN948_02034</name>
</gene>
<proteinExistence type="predicted"/>
<reference evidence="3" key="2">
    <citation type="submission" date="2014-11" db="EMBL/GenBank/DDBJ databases">
        <title>Draft genome sequence of Hydrogenophaga intermedia S1.</title>
        <authorList>
            <person name="Gan H.M."/>
            <person name="Chew T.H."/>
            <person name="Stolz A."/>
        </authorList>
    </citation>
    <scope>NUCLEOTIDE SEQUENCE [LARGE SCALE GENOMIC DNA]</scope>
    <source>
        <strain evidence="3">S1</strain>
    </source>
</reference>
<evidence type="ECO:0000259" key="1">
    <source>
        <dbReference type="Pfam" id="PF08909"/>
    </source>
</evidence>
<evidence type="ECO:0000313" key="3">
    <source>
        <dbReference type="Proteomes" id="UP000028878"/>
    </source>
</evidence>
<accession>A0A1L1PCC1</accession>
<protein>
    <recommendedName>
        <fullName evidence="1">DUF1854 domain-containing protein</fullName>
    </recommendedName>
</protein>
<sequence>MDTGTQPMTTPDWTLRRDPQGPLQLTTADGQLHTDVLPVRAFPLAEPGEGLSLVGSDGHELLWIDHLSTLDAATRALIEEELAPREFMPRIERILSVSSYATPSTWTVATARGPAQLVLKAEDDIRRLEGGRLLIQDGHGVLFEVADRFALDRVSKRILNRFL</sequence>
<dbReference type="InterPro" id="IPR015005">
    <property type="entry name" value="DUF1854"/>
</dbReference>
<dbReference type="Proteomes" id="UP000028878">
    <property type="component" value="Unassembled WGS sequence"/>
</dbReference>
<reference evidence="3" key="1">
    <citation type="submission" date="2014-02" db="EMBL/GenBank/DDBJ databases">
        <authorList>
            <person name="Gan H."/>
        </authorList>
    </citation>
    <scope>NUCLEOTIDE SEQUENCE [LARGE SCALE GENOMIC DNA]</scope>
    <source>
        <strain evidence="3">S1</strain>
    </source>
</reference>
<dbReference type="AlphaFoldDB" id="A0A1L1PCC1"/>
<dbReference type="Pfam" id="PF08909">
    <property type="entry name" value="DUF1854"/>
    <property type="match status" value="1"/>
</dbReference>
<keyword evidence="3" id="KW-1185">Reference proteome</keyword>
<organism evidence="2 3">
    <name type="scientific">Hydrogenophaga intermedia</name>
    <dbReference type="NCBI Taxonomy" id="65786"/>
    <lineage>
        <taxon>Bacteria</taxon>
        <taxon>Pseudomonadati</taxon>
        <taxon>Pseudomonadota</taxon>
        <taxon>Betaproteobacteria</taxon>
        <taxon>Burkholderiales</taxon>
        <taxon>Comamonadaceae</taxon>
        <taxon>Hydrogenophaga</taxon>
    </lineage>
</organism>